<comment type="caution">
    <text evidence="2">The sequence shown here is derived from an EMBL/GenBank/DDBJ whole genome shotgun (WGS) entry which is preliminary data.</text>
</comment>
<evidence type="ECO:0000313" key="3">
    <source>
        <dbReference type="Proteomes" id="UP001642360"/>
    </source>
</evidence>
<evidence type="ECO:0000313" key="2">
    <source>
        <dbReference type="EMBL" id="CAK9156470.1"/>
    </source>
</evidence>
<reference evidence="2 3" key="1">
    <citation type="submission" date="2024-02" db="EMBL/GenBank/DDBJ databases">
        <authorList>
            <person name="Vignale AGUSTIN F."/>
            <person name="Sosa J E."/>
            <person name="Modenutti C."/>
        </authorList>
    </citation>
    <scope>NUCLEOTIDE SEQUENCE [LARGE SCALE GENOMIC DNA]</scope>
</reference>
<sequence>MNLLLLRSTPSYSILDSSTVSCFDRGPKTSSSILRTTALVSTTTIPGRDRVIDFGKYKGKMLGTLPSNYLNWVSTNLKASDFQEWAQLMDQVLNDPLYRDRIEWELAEKLLNGDVFCSSGSGSRVDQNVVSELLEISERFDWDNEDKLGWSKIDFGLLGTSKGGRIPRRVSEKGGVGREIREKRETSSRVCDGGSSRMRRMERRERGEG</sequence>
<dbReference type="AlphaFoldDB" id="A0ABC8SH87"/>
<protein>
    <submittedName>
        <fullName evidence="2">Uncharacterized protein</fullName>
    </submittedName>
</protein>
<dbReference type="Proteomes" id="UP001642360">
    <property type="component" value="Unassembled WGS sequence"/>
</dbReference>
<proteinExistence type="predicted"/>
<dbReference type="PANTHER" id="PTHR38357:SF1">
    <property type="entry name" value="EXPRESSED PROTEIN"/>
    <property type="match status" value="1"/>
</dbReference>
<dbReference type="Pfam" id="PF12843">
    <property type="entry name" value="QSregVF_b"/>
    <property type="match status" value="1"/>
</dbReference>
<dbReference type="PANTHER" id="PTHR38357">
    <property type="entry name" value="EXPRESSED PROTEIN"/>
    <property type="match status" value="1"/>
</dbReference>
<organism evidence="2 3">
    <name type="scientific">Ilex paraguariensis</name>
    <name type="common">yerba mate</name>
    <dbReference type="NCBI Taxonomy" id="185542"/>
    <lineage>
        <taxon>Eukaryota</taxon>
        <taxon>Viridiplantae</taxon>
        <taxon>Streptophyta</taxon>
        <taxon>Embryophyta</taxon>
        <taxon>Tracheophyta</taxon>
        <taxon>Spermatophyta</taxon>
        <taxon>Magnoliopsida</taxon>
        <taxon>eudicotyledons</taxon>
        <taxon>Gunneridae</taxon>
        <taxon>Pentapetalae</taxon>
        <taxon>asterids</taxon>
        <taxon>campanulids</taxon>
        <taxon>Aquifoliales</taxon>
        <taxon>Aquifoliaceae</taxon>
        <taxon>Ilex</taxon>
    </lineage>
</organism>
<keyword evidence="3" id="KW-1185">Reference proteome</keyword>
<accession>A0ABC8SH87</accession>
<feature type="region of interest" description="Disordered" evidence="1">
    <location>
        <begin position="168"/>
        <end position="209"/>
    </location>
</feature>
<evidence type="ECO:0000256" key="1">
    <source>
        <dbReference type="SAM" id="MobiDB-lite"/>
    </source>
</evidence>
<dbReference type="EMBL" id="CAUOFW020002859">
    <property type="protein sequence ID" value="CAK9156470.1"/>
    <property type="molecule type" value="Genomic_DNA"/>
</dbReference>
<feature type="compositionally biased region" description="Basic and acidic residues" evidence="1">
    <location>
        <begin position="169"/>
        <end position="187"/>
    </location>
</feature>
<gene>
    <name evidence="2" type="ORF">ILEXP_LOCUS25014</name>
</gene>
<dbReference type="InterPro" id="IPR024530">
    <property type="entry name" value="QSregVF_b"/>
</dbReference>
<name>A0ABC8SH87_9AQUA</name>